<gene>
    <name evidence="3" type="ORF">NCTC10295_01084</name>
</gene>
<keyword evidence="2" id="KW-0472">Membrane</keyword>
<sequence>MTALSIEHVFGAAVSLMISVLWYWVRGIDGRLHQAEAERNELQKSLYAVKLDYATKAEARADQKTIMDGLARLENKMDKMADKLDRKADKS</sequence>
<feature type="transmembrane region" description="Helical" evidence="2">
    <location>
        <begin position="6"/>
        <end position="25"/>
    </location>
</feature>
<dbReference type="EMBL" id="UGQS01000002">
    <property type="protein sequence ID" value="STZ76323.1"/>
    <property type="molecule type" value="Genomic_DNA"/>
</dbReference>
<keyword evidence="1" id="KW-0175">Coiled coil</keyword>
<feature type="coiled-coil region" evidence="1">
    <location>
        <begin position="25"/>
        <end position="90"/>
    </location>
</feature>
<organism evidence="3 4">
    <name type="scientific">Bergeriella denitrificans</name>
    <name type="common">Neisseria denitrificans</name>
    <dbReference type="NCBI Taxonomy" id="494"/>
    <lineage>
        <taxon>Bacteria</taxon>
        <taxon>Pseudomonadati</taxon>
        <taxon>Pseudomonadota</taxon>
        <taxon>Betaproteobacteria</taxon>
        <taxon>Neisseriales</taxon>
        <taxon>Neisseriaceae</taxon>
        <taxon>Bergeriella</taxon>
    </lineage>
</organism>
<proteinExistence type="predicted"/>
<evidence type="ECO:0000256" key="2">
    <source>
        <dbReference type="SAM" id="Phobius"/>
    </source>
</evidence>
<dbReference type="AlphaFoldDB" id="A0A378UHV9"/>
<dbReference type="RefSeq" id="WP_245934298.1">
    <property type="nucleotide sequence ID" value="NZ_CP181246.1"/>
</dbReference>
<keyword evidence="4" id="KW-1185">Reference proteome</keyword>
<evidence type="ECO:0000313" key="3">
    <source>
        <dbReference type="EMBL" id="STZ76323.1"/>
    </source>
</evidence>
<evidence type="ECO:0000313" key="4">
    <source>
        <dbReference type="Proteomes" id="UP000254651"/>
    </source>
</evidence>
<name>A0A378UHV9_BERDE</name>
<reference evidence="3 4" key="1">
    <citation type="submission" date="2018-06" db="EMBL/GenBank/DDBJ databases">
        <authorList>
            <consortium name="Pathogen Informatics"/>
            <person name="Doyle S."/>
        </authorList>
    </citation>
    <scope>NUCLEOTIDE SEQUENCE [LARGE SCALE GENOMIC DNA]</scope>
    <source>
        <strain evidence="3 4">NCTC10295</strain>
    </source>
</reference>
<protein>
    <submittedName>
        <fullName evidence="3">Phage protein</fullName>
    </submittedName>
</protein>
<keyword evidence="2" id="KW-0812">Transmembrane</keyword>
<dbReference type="Proteomes" id="UP000254651">
    <property type="component" value="Unassembled WGS sequence"/>
</dbReference>
<evidence type="ECO:0000256" key="1">
    <source>
        <dbReference type="SAM" id="Coils"/>
    </source>
</evidence>
<accession>A0A378UHV9</accession>
<keyword evidence="2" id="KW-1133">Transmembrane helix</keyword>